<proteinExistence type="predicted"/>
<dbReference type="RefSeq" id="WP_111347548.1">
    <property type="nucleotide sequence ID" value="NZ_QHHQ01000003.1"/>
</dbReference>
<dbReference type="EMBL" id="QHHQ01000003">
    <property type="protein sequence ID" value="RAI01012.1"/>
    <property type="molecule type" value="Genomic_DNA"/>
</dbReference>
<dbReference type="Proteomes" id="UP000249590">
    <property type="component" value="Unassembled WGS sequence"/>
</dbReference>
<accession>A0A8B2NQR0</accession>
<dbReference type="OrthoDB" id="8456540at2"/>
<gene>
    <name evidence="2" type="ORF">DLJ53_17465</name>
</gene>
<sequence length="132" mass="14370">MGVREEVLAAVVAVYADAEAQGLDGWKACETAFPGIPTDVIVNAMIEVTNRQTEAWWSQVERTIDVKVLHRAITAAGSETDEDEDDDGTDDEVETISVSNVRCVGALLNGRLVDPAEHDKWMSDRLAKRGGK</sequence>
<reference evidence="2 3" key="1">
    <citation type="submission" date="2018-05" db="EMBL/GenBank/DDBJ databases">
        <title>Acuticoccus sediminis sp. nov., isolated from deep-sea sediment of Indian Ocean.</title>
        <authorList>
            <person name="Liu X."/>
            <person name="Lai Q."/>
            <person name="Du Y."/>
            <person name="Sun F."/>
            <person name="Zhang X."/>
            <person name="Wang S."/>
            <person name="Shao Z."/>
        </authorList>
    </citation>
    <scope>NUCLEOTIDE SEQUENCE [LARGE SCALE GENOMIC DNA]</scope>
    <source>
        <strain evidence="2 3">PTG4-2</strain>
    </source>
</reference>
<comment type="caution">
    <text evidence="2">The sequence shown here is derived from an EMBL/GenBank/DDBJ whole genome shotgun (WGS) entry which is preliminary data.</text>
</comment>
<feature type="region of interest" description="Disordered" evidence="1">
    <location>
        <begin position="75"/>
        <end position="94"/>
    </location>
</feature>
<name>A0A8B2NQR0_9HYPH</name>
<evidence type="ECO:0000313" key="3">
    <source>
        <dbReference type="Proteomes" id="UP000249590"/>
    </source>
</evidence>
<organism evidence="2 3">
    <name type="scientific">Acuticoccus sediminis</name>
    <dbReference type="NCBI Taxonomy" id="2184697"/>
    <lineage>
        <taxon>Bacteria</taxon>
        <taxon>Pseudomonadati</taxon>
        <taxon>Pseudomonadota</taxon>
        <taxon>Alphaproteobacteria</taxon>
        <taxon>Hyphomicrobiales</taxon>
        <taxon>Amorphaceae</taxon>
        <taxon>Acuticoccus</taxon>
    </lineage>
</organism>
<protein>
    <submittedName>
        <fullName evidence="2">Uncharacterized protein</fullName>
    </submittedName>
</protein>
<dbReference type="AlphaFoldDB" id="A0A8B2NQR0"/>
<feature type="compositionally biased region" description="Acidic residues" evidence="1">
    <location>
        <begin position="79"/>
        <end position="94"/>
    </location>
</feature>
<evidence type="ECO:0000256" key="1">
    <source>
        <dbReference type="SAM" id="MobiDB-lite"/>
    </source>
</evidence>
<evidence type="ECO:0000313" key="2">
    <source>
        <dbReference type="EMBL" id="RAI01012.1"/>
    </source>
</evidence>
<keyword evidence="3" id="KW-1185">Reference proteome</keyword>